<sequence length="109" mass="11360">MTTVTPALECETEAMQSAIVTGIASIGGGSHYRERGDERQVGRNAATRDPDHPVAALHDALPAAGVAFWANGEGYVIAAADPAQLSSPTLWRRLEAVKHGDGGMGPPRV</sequence>
<evidence type="ECO:0000313" key="3">
    <source>
        <dbReference type="Proteomes" id="UP000254875"/>
    </source>
</evidence>
<dbReference type="EMBL" id="QHKS01000006">
    <property type="protein sequence ID" value="RDK02661.1"/>
    <property type="molecule type" value="Genomic_DNA"/>
</dbReference>
<reference evidence="3" key="1">
    <citation type="submission" date="2018-05" db="EMBL/GenBank/DDBJ databases">
        <authorList>
            <person name="Feng T."/>
        </authorList>
    </citation>
    <scope>NUCLEOTIDE SEQUENCE [LARGE SCALE GENOMIC DNA]</scope>
    <source>
        <strain evidence="3">S27</strain>
    </source>
</reference>
<dbReference type="RefSeq" id="WP_115100691.1">
    <property type="nucleotide sequence ID" value="NZ_QHKS01000006.1"/>
</dbReference>
<accession>A0A370NAM4</accession>
<dbReference type="Proteomes" id="UP000254875">
    <property type="component" value="Unassembled WGS sequence"/>
</dbReference>
<dbReference type="AlphaFoldDB" id="A0A370NAM4"/>
<protein>
    <submittedName>
        <fullName evidence="2">Uncharacterized protein</fullName>
    </submittedName>
</protein>
<evidence type="ECO:0000256" key="1">
    <source>
        <dbReference type="SAM" id="MobiDB-lite"/>
    </source>
</evidence>
<name>A0A370NAM4_9BURK</name>
<proteinExistence type="predicted"/>
<feature type="region of interest" description="Disordered" evidence="1">
    <location>
        <begin position="29"/>
        <end position="49"/>
    </location>
</feature>
<evidence type="ECO:0000313" key="2">
    <source>
        <dbReference type="EMBL" id="RDK02661.1"/>
    </source>
</evidence>
<comment type="caution">
    <text evidence="2">The sequence shown here is derived from an EMBL/GenBank/DDBJ whole genome shotgun (WGS) entry which is preliminary data.</text>
</comment>
<keyword evidence="3" id="KW-1185">Reference proteome</keyword>
<gene>
    <name evidence="2" type="ORF">DLM46_10385</name>
</gene>
<feature type="compositionally biased region" description="Basic and acidic residues" evidence="1">
    <location>
        <begin position="31"/>
        <end position="49"/>
    </location>
</feature>
<organism evidence="2 3">
    <name type="scientific">Paraburkholderia lacunae</name>
    <dbReference type="NCBI Taxonomy" id="2211104"/>
    <lineage>
        <taxon>Bacteria</taxon>
        <taxon>Pseudomonadati</taxon>
        <taxon>Pseudomonadota</taxon>
        <taxon>Betaproteobacteria</taxon>
        <taxon>Burkholderiales</taxon>
        <taxon>Burkholderiaceae</taxon>
        <taxon>Paraburkholderia</taxon>
    </lineage>
</organism>